<comment type="caution">
    <text evidence="4">The sequence shown here is derived from an EMBL/GenBank/DDBJ whole genome shotgun (WGS) entry which is preliminary data.</text>
</comment>
<reference evidence="5" key="1">
    <citation type="submission" date="2017-09" db="EMBL/GenBank/DDBJ databases">
        <title>Depth-based differentiation of microbial function through sediment-hosted aquifers and enrichment of novel symbionts in the deep terrestrial subsurface.</title>
        <authorList>
            <person name="Probst A.J."/>
            <person name="Ladd B."/>
            <person name="Jarett J.K."/>
            <person name="Geller-Mcgrath D.E."/>
            <person name="Sieber C.M.K."/>
            <person name="Emerson J.B."/>
            <person name="Anantharaman K."/>
            <person name="Thomas B.C."/>
            <person name="Malmstrom R."/>
            <person name="Stieglmeier M."/>
            <person name="Klingl A."/>
            <person name="Woyke T."/>
            <person name="Ryan C.M."/>
            <person name="Banfield J.F."/>
        </authorList>
    </citation>
    <scope>NUCLEOTIDE SEQUENCE [LARGE SCALE GENOMIC DNA]</scope>
</reference>
<dbReference type="GO" id="GO:0004829">
    <property type="term" value="F:threonine-tRNA ligase activity"/>
    <property type="evidence" value="ECO:0007669"/>
    <property type="project" value="TreeGrafter"/>
</dbReference>
<keyword evidence="2" id="KW-0030">Aminoacyl-tRNA synthetase</keyword>
<dbReference type="EMBL" id="PFBW01000065">
    <property type="protein sequence ID" value="PIR77607.1"/>
    <property type="molecule type" value="Genomic_DNA"/>
</dbReference>
<gene>
    <name evidence="4" type="ORF">COU30_01495</name>
</gene>
<sequence length="125" mass="14375">VVYGAVERFLGVLLESSNGNLPTWLNPIQVRVLSFTDRNKKAAEKIVKQFKEEGIRVDIDLEDKTVQSKVRDAEIQRISYIIVIGDKEEKSKTLAVRTRGEKKPKFGVKIDKFISDLKKEIEERE</sequence>
<dbReference type="Proteomes" id="UP000228528">
    <property type="component" value="Unassembled WGS sequence"/>
</dbReference>
<feature type="non-terminal residue" evidence="4">
    <location>
        <position position="1"/>
    </location>
</feature>
<dbReference type="PANTHER" id="PTHR11451">
    <property type="entry name" value="THREONINE-TRNA LIGASE"/>
    <property type="match status" value="1"/>
</dbReference>
<proteinExistence type="predicted"/>
<dbReference type="InterPro" id="IPR004154">
    <property type="entry name" value="Anticodon-bd"/>
</dbReference>
<evidence type="ECO:0000256" key="2">
    <source>
        <dbReference type="ARBA" id="ARBA00023146"/>
    </source>
</evidence>
<dbReference type="PANTHER" id="PTHR11451:SF44">
    <property type="entry name" value="THREONINE--TRNA LIGASE, CHLOROPLASTIC_MITOCHONDRIAL 2"/>
    <property type="match status" value="1"/>
</dbReference>
<dbReference type="FunFam" id="3.40.50.800:FF:000001">
    <property type="entry name" value="Threonine--tRNA ligase"/>
    <property type="match status" value="1"/>
</dbReference>
<evidence type="ECO:0000313" key="4">
    <source>
        <dbReference type="EMBL" id="PIR77607.1"/>
    </source>
</evidence>
<name>A0A2M6P1N3_9BACT</name>
<dbReference type="Pfam" id="PF03129">
    <property type="entry name" value="HGTP_anticodon"/>
    <property type="match status" value="1"/>
</dbReference>
<dbReference type="CDD" id="cd00860">
    <property type="entry name" value="ThrRS_anticodon"/>
    <property type="match status" value="1"/>
</dbReference>
<keyword evidence="4" id="KW-0436">Ligase</keyword>
<feature type="domain" description="Anticodon-binding" evidence="3">
    <location>
        <begin position="29"/>
        <end position="119"/>
    </location>
</feature>
<dbReference type="AlphaFoldDB" id="A0A2M6P1N3"/>
<dbReference type="SUPFAM" id="SSF52954">
    <property type="entry name" value="Class II aaRS ABD-related"/>
    <property type="match status" value="1"/>
</dbReference>
<dbReference type="InterPro" id="IPR047246">
    <property type="entry name" value="ThrRS_anticodon"/>
</dbReference>
<accession>A0A2M6P1N3</accession>
<dbReference type="GO" id="GO:0006435">
    <property type="term" value="P:threonyl-tRNA aminoacylation"/>
    <property type="evidence" value="ECO:0007669"/>
    <property type="project" value="TreeGrafter"/>
</dbReference>
<organism evidence="4 5">
    <name type="scientific">Candidatus Magasanikbacteria bacterium CG10_big_fil_rev_8_21_14_0_10_38_6</name>
    <dbReference type="NCBI Taxonomy" id="1974647"/>
    <lineage>
        <taxon>Bacteria</taxon>
        <taxon>Candidatus Magasanikiibacteriota</taxon>
    </lineage>
</organism>
<dbReference type="InterPro" id="IPR036621">
    <property type="entry name" value="Anticodon-bd_dom_sf"/>
</dbReference>
<dbReference type="Gene3D" id="3.40.50.800">
    <property type="entry name" value="Anticodon-binding domain"/>
    <property type="match status" value="1"/>
</dbReference>
<evidence type="ECO:0000313" key="5">
    <source>
        <dbReference type="Proteomes" id="UP000228528"/>
    </source>
</evidence>
<evidence type="ECO:0000256" key="1">
    <source>
        <dbReference type="ARBA" id="ARBA00022917"/>
    </source>
</evidence>
<protein>
    <submittedName>
        <fullName evidence="4">Threonine--tRNA ligase</fullName>
    </submittedName>
</protein>
<evidence type="ECO:0000259" key="3">
    <source>
        <dbReference type="Pfam" id="PF03129"/>
    </source>
</evidence>
<keyword evidence="1" id="KW-0648">Protein biosynthesis</keyword>